<dbReference type="Pfam" id="PF04825">
    <property type="entry name" value="Rad21_Rec8_N"/>
    <property type="match status" value="1"/>
</dbReference>
<dbReference type="InterPro" id="IPR023093">
    <property type="entry name" value="ScpA-like_C"/>
</dbReference>
<proteinExistence type="inferred from homology"/>
<sequence>MYFSSELFVKRGPLGNLWLAGTVFHKLSKKAILNSNIVSMCKSIQNPPVPLALPARALLFMGVCRIMDKKAHYLLVDAVDARSKVQLARTTSHVNLSCSRGQARVDSINIAGDVDDVPLPPIPFDIFDKANADCDFGEVALFVETPDVNDVSLCNHGKFIANEAEITLDDAPNPMDFVVPLDQALLDPLIGDDDFIAMPDGTERSSFGGSDTVGGDFMLPPIDIGICADLNEEMASNASARTRYTGSSTAGTVLSSKKRKRTQVKHDKETVIPVQELDREVNGSTAALLCKRTSIQVKRATQHPETIFVSTLSRQLCPVLAAQTQVDFNITSYDKRRGREFIEDADLDRYESNSMGNNYDANWQGGATTASFDGGDRRSTGTRDEPIEQMRSAMLDPLAEDDEEPATFLGKPIQPPTDSHTVHSGASRRKTDDRMSILSVGSLGSGASHRLSSVRGSTSRPVRPAGGDDDFPTPDFDLSLSQFYIPEVEERGGIAQGSQFNRREGVDRETEILHAILEENFVASSGGEIDRVQPVDFSDAIQRAVGSDIQVSRKDASMSFVQMLVLKAMDMINIAQLAPYGPITITPTSKFALSFSSSQLSPFRYSGALRF</sequence>
<dbReference type="GO" id="GO:0007062">
    <property type="term" value="P:sister chromatid cohesion"/>
    <property type="evidence" value="ECO:0007669"/>
    <property type="project" value="InterPro"/>
</dbReference>
<comment type="similarity">
    <text evidence="2">Belongs to the rad21 family.</text>
</comment>
<dbReference type="GO" id="GO:0005634">
    <property type="term" value="C:nucleus"/>
    <property type="evidence" value="ECO:0007669"/>
    <property type="project" value="UniProtKB-SubCell"/>
</dbReference>
<dbReference type="InterPro" id="IPR039781">
    <property type="entry name" value="Rad21/Rec8-like"/>
</dbReference>
<evidence type="ECO:0000256" key="3">
    <source>
        <dbReference type="ARBA" id="ARBA00023242"/>
    </source>
</evidence>
<keyword evidence="7" id="KW-0496">Mitochondrion</keyword>
<geneLocation type="mitochondrion" evidence="7"/>
<dbReference type="InterPro" id="IPR036390">
    <property type="entry name" value="WH_DNA-bd_sf"/>
</dbReference>
<dbReference type="GO" id="GO:0003682">
    <property type="term" value="F:chromatin binding"/>
    <property type="evidence" value="ECO:0007669"/>
    <property type="project" value="TreeGrafter"/>
</dbReference>
<reference evidence="7 8" key="1">
    <citation type="submission" date="2018-03" db="EMBL/GenBank/DDBJ databases">
        <authorList>
            <person name="Fogelqvist J."/>
        </authorList>
    </citation>
    <scope>NUCLEOTIDE SEQUENCE [LARGE SCALE GENOMIC DNA]</scope>
</reference>
<feature type="region of interest" description="Disordered" evidence="4">
    <location>
        <begin position="239"/>
        <end position="260"/>
    </location>
</feature>
<dbReference type="GO" id="GO:0008278">
    <property type="term" value="C:cohesin complex"/>
    <property type="evidence" value="ECO:0007669"/>
    <property type="project" value="InterPro"/>
</dbReference>
<feature type="compositionally biased region" description="Polar residues" evidence="4">
    <location>
        <begin position="357"/>
        <end position="371"/>
    </location>
</feature>
<dbReference type="EMBL" id="OVEO01000001">
    <property type="protein sequence ID" value="SPQ93663.1"/>
    <property type="molecule type" value="Genomic_DNA"/>
</dbReference>
<evidence type="ECO:0000259" key="5">
    <source>
        <dbReference type="Pfam" id="PF04824"/>
    </source>
</evidence>
<organism evidence="7 8">
    <name type="scientific">Plasmodiophora brassicae</name>
    <name type="common">Clubroot disease agent</name>
    <dbReference type="NCBI Taxonomy" id="37360"/>
    <lineage>
        <taxon>Eukaryota</taxon>
        <taxon>Sar</taxon>
        <taxon>Rhizaria</taxon>
        <taxon>Endomyxa</taxon>
        <taxon>Phytomyxea</taxon>
        <taxon>Plasmodiophorida</taxon>
        <taxon>Plasmodiophoridae</taxon>
        <taxon>Plasmodiophora</taxon>
    </lineage>
</organism>
<comment type="subcellular location">
    <subcellularLocation>
        <location evidence="1">Nucleus</location>
    </subcellularLocation>
</comment>
<accession>A0A3P3Y0G7</accession>
<dbReference type="Gene3D" id="1.10.10.580">
    <property type="entry name" value="Structural maintenance of chromosome 1. Chain E"/>
    <property type="match status" value="1"/>
</dbReference>
<evidence type="ECO:0000256" key="1">
    <source>
        <dbReference type="ARBA" id="ARBA00004123"/>
    </source>
</evidence>
<dbReference type="SUPFAM" id="SSF46785">
    <property type="entry name" value="Winged helix' DNA-binding domain"/>
    <property type="match status" value="1"/>
</dbReference>
<dbReference type="Pfam" id="PF04824">
    <property type="entry name" value="Rad21_Rec8"/>
    <property type="match status" value="1"/>
</dbReference>
<evidence type="ECO:0000313" key="8">
    <source>
        <dbReference type="Proteomes" id="UP000290189"/>
    </source>
</evidence>
<gene>
    <name evidence="7" type="ORF">PLBR_LOCUS878</name>
</gene>
<feature type="region of interest" description="Disordered" evidence="4">
    <location>
        <begin position="401"/>
        <end position="471"/>
    </location>
</feature>
<protein>
    <recommendedName>
        <fullName evidence="9">Rad21/Rec8-like protein N-terminal domain-containing protein</fullName>
    </recommendedName>
</protein>
<dbReference type="InterPro" id="IPR006910">
    <property type="entry name" value="Rad21_Rec8_N"/>
</dbReference>
<dbReference type="InterPro" id="IPR006909">
    <property type="entry name" value="Rad21/Rec8_C_eu"/>
</dbReference>
<dbReference type="PANTHER" id="PTHR12585">
    <property type="entry name" value="SCC1 / RAD21 FAMILY MEMBER"/>
    <property type="match status" value="1"/>
</dbReference>
<name>A0A3P3Y0G7_PLABS</name>
<feature type="compositionally biased region" description="Polar residues" evidence="4">
    <location>
        <begin position="450"/>
        <end position="460"/>
    </location>
</feature>
<keyword evidence="3" id="KW-0539">Nucleus</keyword>
<feature type="domain" description="Rad21/Rec8-like protein C-terminal eukaryotic" evidence="5">
    <location>
        <begin position="552"/>
        <end position="591"/>
    </location>
</feature>
<feature type="domain" description="Rad21/Rec8-like protein N-terminal" evidence="6">
    <location>
        <begin position="1"/>
        <end position="96"/>
    </location>
</feature>
<feature type="region of interest" description="Disordered" evidence="4">
    <location>
        <begin position="357"/>
        <end position="388"/>
    </location>
</feature>
<dbReference type="GO" id="GO:1990414">
    <property type="term" value="P:replication-born double-strand break repair via sister chromatid exchange"/>
    <property type="evidence" value="ECO:0007669"/>
    <property type="project" value="TreeGrafter"/>
</dbReference>
<feature type="compositionally biased region" description="Polar residues" evidence="4">
    <location>
        <begin position="239"/>
        <end position="255"/>
    </location>
</feature>
<feature type="compositionally biased region" description="Basic and acidic residues" evidence="4">
    <location>
        <begin position="374"/>
        <end position="388"/>
    </location>
</feature>
<evidence type="ECO:0008006" key="9">
    <source>
        <dbReference type="Google" id="ProtNLM"/>
    </source>
</evidence>
<evidence type="ECO:0000256" key="4">
    <source>
        <dbReference type="SAM" id="MobiDB-lite"/>
    </source>
</evidence>
<evidence type="ECO:0000313" key="7">
    <source>
        <dbReference type="EMBL" id="SPQ93663.1"/>
    </source>
</evidence>
<dbReference type="Proteomes" id="UP000290189">
    <property type="component" value="Unassembled WGS sequence"/>
</dbReference>
<dbReference type="AlphaFoldDB" id="A0A3P3Y0G7"/>
<dbReference type="PANTHER" id="PTHR12585:SF69">
    <property type="entry name" value="FI11703P"/>
    <property type="match status" value="1"/>
</dbReference>
<evidence type="ECO:0000259" key="6">
    <source>
        <dbReference type="Pfam" id="PF04825"/>
    </source>
</evidence>
<evidence type="ECO:0000256" key="2">
    <source>
        <dbReference type="ARBA" id="ARBA00009870"/>
    </source>
</evidence>